<dbReference type="EC" id="1.3.8.-" evidence="10"/>
<dbReference type="Gene3D" id="1.10.540.10">
    <property type="entry name" value="Acyl-CoA dehydrogenase/oxidase, N-terminal domain"/>
    <property type="match status" value="1"/>
</dbReference>
<evidence type="ECO:0000259" key="8">
    <source>
        <dbReference type="Pfam" id="PF02771"/>
    </source>
</evidence>
<proteinExistence type="inferred from homology"/>
<evidence type="ECO:0000259" key="9">
    <source>
        <dbReference type="Pfam" id="PF12806"/>
    </source>
</evidence>
<dbReference type="RefSeq" id="WP_379838392.1">
    <property type="nucleotide sequence ID" value="NZ_JBHRYQ010000001.1"/>
</dbReference>
<evidence type="ECO:0000259" key="7">
    <source>
        <dbReference type="Pfam" id="PF02770"/>
    </source>
</evidence>
<evidence type="ECO:0000256" key="5">
    <source>
        <dbReference type="RuleBase" id="RU362125"/>
    </source>
</evidence>
<dbReference type="InterPro" id="IPR006091">
    <property type="entry name" value="Acyl-CoA_Oxase/DH_mid-dom"/>
</dbReference>
<dbReference type="InterPro" id="IPR025878">
    <property type="entry name" value="Acyl-CoA_dh-like_C_dom"/>
</dbReference>
<keyword evidence="3 5" id="KW-0285">Flavoprotein</keyword>
<dbReference type="PANTHER" id="PTHR42803">
    <property type="entry name" value="ACYL-COA DEHYDROGENASE"/>
    <property type="match status" value="1"/>
</dbReference>
<dbReference type="InterPro" id="IPR013786">
    <property type="entry name" value="AcylCoA_DH/ox_N"/>
</dbReference>
<evidence type="ECO:0000256" key="1">
    <source>
        <dbReference type="ARBA" id="ARBA00001974"/>
    </source>
</evidence>
<sequence>MQEKFFDKKTLDFLLYDVHESEKLADLPYFSDHSKETFDMVLDTANEIAEKLMFPYLKEIDKNQPELVDGVVTVHPILKKYLKEVGEAGIIGADFSYEDGGAQLPFTINNMAGFILMAANNGMMYTGLTSGAARLIASFGNDELKKQYIAPMLNGKWQGTMCLTEPQAGSSLSDITSSAELTEAGNYKIKGQKIFISCGDHDACENVVHLVIARIKGAPLGTKGISLFVVPKFLEDGTKNDITNVGIYHKLGQRGVPAMHLEFGDNCLGYLVGVPNKGLSYMFQMMNEARIGVGTTGAAISSAAYHAALQYAKERPQSRRLNKKNELDSPQVPIIEHADVRRMLFAQKAALEGGLSLLILTSKYYDLAHHAENEVDKKKYHLLLELLTPITKTYPCESGLRVTSDALQCFGGYGFTEDFRAEQYYRDIRITPIYEGTTGIQAQDLLGRKIIMNQGEAMALLSGEIIDTITKAQSSSALAKYAGILAGELKKMNKTTNHLLEIAETGDVEKFLSDATLYLELFGLVIIAWQWLEIGLVAEAHVASDANFGNSELQTLKYFYHYELIKTDVLHKRLLDEEVITLATEEEIF</sequence>
<dbReference type="Pfam" id="PF12806">
    <property type="entry name" value="Acyl-CoA_dh_C"/>
    <property type="match status" value="1"/>
</dbReference>
<dbReference type="Proteomes" id="UP001595616">
    <property type="component" value="Unassembled WGS sequence"/>
</dbReference>
<feature type="domain" description="Acyl-CoA dehydrogenase/oxidase N-terminal" evidence="8">
    <location>
        <begin position="36"/>
        <end position="156"/>
    </location>
</feature>
<dbReference type="SUPFAM" id="SSF56645">
    <property type="entry name" value="Acyl-CoA dehydrogenase NM domain-like"/>
    <property type="match status" value="1"/>
</dbReference>
<dbReference type="InterPro" id="IPR037069">
    <property type="entry name" value="AcylCoA_DH/ox_N_sf"/>
</dbReference>
<evidence type="ECO:0000313" key="11">
    <source>
        <dbReference type="Proteomes" id="UP001595616"/>
    </source>
</evidence>
<evidence type="ECO:0000313" key="10">
    <source>
        <dbReference type="EMBL" id="MFC3811555.1"/>
    </source>
</evidence>
<comment type="cofactor">
    <cofactor evidence="1 5">
        <name>FAD</name>
        <dbReference type="ChEBI" id="CHEBI:57692"/>
    </cofactor>
</comment>
<organism evidence="10 11">
    <name type="scientific">Lacihabitans lacunae</name>
    <dbReference type="NCBI Taxonomy" id="1028214"/>
    <lineage>
        <taxon>Bacteria</taxon>
        <taxon>Pseudomonadati</taxon>
        <taxon>Bacteroidota</taxon>
        <taxon>Cytophagia</taxon>
        <taxon>Cytophagales</taxon>
        <taxon>Leadbetterellaceae</taxon>
        <taxon>Lacihabitans</taxon>
    </lineage>
</organism>
<keyword evidence="5 10" id="KW-0560">Oxidoreductase</keyword>
<dbReference type="PANTHER" id="PTHR42803:SF3">
    <property type="entry name" value="ACYL-COA DEHYDROGENASE-RELATED"/>
    <property type="match status" value="1"/>
</dbReference>
<dbReference type="GO" id="GO:0016491">
    <property type="term" value="F:oxidoreductase activity"/>
    <property type="evidence" value="ECO:0007669"/>
    <property type="project" value="UniProtKB-KW"/>
</dbReference>
<feature type="domain" description="Acetyl-CoA dehydrogenase-like C-terminal" evidence="9">
    <location>
        <begin position="464"/>
        <end position="576"/>
    </location>
</feature>
<evidence type="ECO:0000256" key="4">
    <source>
        <dbReference type="ARBA" id="ARBA00022827"/>
    </source>
</evidence>
<evidence type="ECO:0000259" key="6">
    <source>
        <dbReference type="Pfam" id="PF00441"/>
    </source>
</evidence>
<protein>
    <submittedName>
        <fullName evidence="10">Acyl-CoA dehydrogenase</fullName>
        <ecNumber evidence="10">1.3.8.-</ecNumber>
    </submittedName>
</protein>
<name>A0ABV7YZ31_9BACT</name>
<comment type="caution">
    <text evidence="10">The sequence shown here is derived from an EMBL/GenBank/DDBJ whole genome shotgun (WGS) entry which is preliminary data.</text>
</comment>
<reference evidence="11" key="1">
    <citation type="journal article" date="2019" name="Int. J. Syst. Evol. Microbiol.">
        <title>The Global Catalogue of Microorganisms (GCM) 10K type strain sequencing project: providing services to taxonomists for standard genome sequencing and annotation.</title>
        <authorList>
            <consortium name="The Broad Institute Genomics Platform"/>
            <consortium name="The Broad Institute Genome Sequencing Center for Infectious Disease"/>
            <person name="Wu L."/>
            <person name="Ma J."/>
        </authorList>
    </citation>
    <scope>NUCLEOTIDE SEQUENCE [LARGE SCALE GENOMIC DNA]</scope>
    <source>
        <strain evidence="11">CECT 7956</strain>
    </source>
</reference>
<dbReference type="InterPro" id="IPR046373">
    <property type="entry name" value="Acyl-CoA_Oxase/DH_mid-dom_sf"/>
</dbReference>
<dbReference type="Pfam" id="PF02771">
    <property type="entry name" value="Acyl-CoA_dh_N"/>
    <property type="match status" value="1"/>
</dbReference>
<comment type="similarity">
    <text evidence="2 5">Belongs to the acyl-CoA dehydrogenase family.</text>
</comment>
<dbReference type="Pfam" id="PF00441">
    <property type="entry name" value="Acyl-CoA_dh_1"/>
    <property type="match status" value="1"/>
</dbReference>
<dbReference type="Pfam" id="PF02770">
    <property type="entry name" value="Acyl-CoA_dh_M"/>
    <property type="match status" value="1"/>
</dbReference>
<gene>
    <name evidence="10" type="ORF">ACFOOI_12915</name>
</gene>
<dbReference type="Gene3D" id="2.40.110.10">
    <property type="entry name" value="Butyryl-CoA Dehydrogenase, subunit A, domain 2"/>
    <property type="match status" value="1"/>
</dbReference>
<dbReference type="InterPro" id="IPR009075">
    <property type="entry name" value="AcylCo_DH/oxidase_C"/>
</dbReference>
<evidence type="ECO:0000256" key="3">
    <source>
        <dbReference type="ARBA" id="ARBA00022630"/>
    </source>
</evidence>
<dbReference type="InterPro" id="IPR036250">
    <property type="entry name" value="AcylCo_DH-like_C"/>
</dbReference>
<feature type="domain" description="Acyl-CoA oxidase/dehydrogenase middle" evidence="7">
    <location>
        <begin position="161"/>
        <end position="264"/>
    </location>
</feature>
<keyword evidence="11" id="KW-1185">Reference proteome</keyword>
<dbReference type="InterPro" id="IPR052166">
    <property type="entry name" value="Diverse_Acyl-CoA_DH"/>
</dbReference>
<dbReference type="InterPro" id="IPR009100">
    <property type="entry name" value="AcylCoA_DH/oxidase_NM_dom_sf"/>
</dbReference>
<feature type="domain" description="Acyl-CoA dehydrogenase/oxidase C-terminal" evidence="6">
    <location>
        <begin position="276"/>
        <end position="444"/>
    </location>
</feature>
<keyword evidence="4 5" id="KW-0274">FAD</keyword>
<accession>A0ABV7YZ31</accession>
<evidence type="ECO:0000256" key="2">
    <source>
        <dbReference type="ARBA" id="ARBA00009347"/>
    </source>
</evidence>
<dbReference type="Gene3D" id="1.20.140.10">
    <property type="entry name" value="Butyryl-CoA Dehydrogenase, subunit A, domain 3"/>
    <property type="match status" value="1"/>
</dbReference>
<dbReference type="EMBL" id="JBHRYQ010000001">
    <property type="protein sequence ID" value="MFC3811555.1"/>
    <property type="molecule type" value="Genomic_DNA"/>
</dbReference>
<dbReference type="SUPFAM" id="SSF47203">
    <property type="entry name" value="Acyl-CoA dehydrogenase C-terminal domain-like"/>
    <property type="match status" value="1"/>
</dbReference>